<dbReference type="Proteomes" id="UP000827549">
    <property type="component" value="Chromosome 2"/>
</dbReference>
<evidence type="ECO:0000313" key="1">
    <source>
        <dbReference type="EMBL" id="WOO79947.1"/>
    </source>
</evidence>
<dbReference type="RefSeq" id="XP_062625979.1">
    <property type="nucleotide sequence ID" value="XM_062769995.1"/>
</dbReference>
<dbReference type="EMBL" id="CP086715">
    <property type="protein sequence ID" value="WOO79947.1"/>
    <property type="molecule type" value="Genomic_DNA"/>
</dbReference>
<reference evidence="1" key="1">
    <citation type="submission" date="2023-10" db="EMBL/GenBank/DDBJ databases">
        <authorList>
            <person name="Noh H."/>
        </authorList>
    </citation>
    <scope>NUCLEOTIDE SEQUENCE</scope>
    <source>
        <strain evidence="1">DUCC4014</strain>
    </source>
</reference>
<protein>
    <recommendedName>
        <fullName evidence="3">F-box domain-containing protein</fullName>
    </recommendedName>
</protein>
<sequence length="423" mass="48031">MPIDYTTFPHIVDRILSYTDPDTWLVLRSVCAEWRETCSRGLWSRVVMCIHREHDHCPEPAGHTRYAEHGLWNSSFFLPADLAPTGSPSYDDYCTEPVPGLPWGPAGNALTTARLATYLDVLELEDSRLGKDVDVDCPCPPVKAFDVGRVPRVIRRWVVPHESRVGIFYAPFTAGDTRSDQIFISFLDVTYSPEQRQLLSSLPPERVTPEGVAILEGERLFFYHPCVDLDYGPPAVELAVVNVRYDPRYPEFKEGSVSLTYSYPARTVVVIFTPTQLWDGPHAPREDDDDEPWMAFLFRCANELGFSLYAEGHPYRGEQIVSTVSWVLVGAEQFDAIWVDSPSIRFTNPLTCASLHAGFVEAVKLNYERRFEEPAMDEVVERRGGWDEAVKFMTLDDWRKQVPEDIYQLATVPPAKPKPLVDL</sequence>
<proteinExistence type="predicted"/>
<evidence type="ECO:0000313" key="2">
    <source>
        <dbReference type="Proteomes" id="UP000827549"/>
    </source>
</evidence>
<name>A0AAF1BHA6_9TREE</name>
<dbReference type="SUPFAM" id="SSF81383">
    <property type="entry name" value="F-box domain"/>
    <property type="match status" value="1"/>
</dbReference>
<evidence type="ECO:0008006" key="3">
    <source>
        <dbReference type="Google" id="ProtNLM"/>
    </source>
</evidence>
<organism evidence="1 2">
    <name type="scientific">Vanrija pseudolonga</name>
    <dbReference type="NCBI Taxonomy" id="143232"/>
    <lineage>
        <taxon>Eukaryota</taxon>
        <taxon>Fungi</taxon>
        <taxon>Dikarya</taxon>
        <taxon>Basidiomycota</taxon>
        <taxon>Agaricomycotina</taxon>
        <taxon>Tremellomycetes</taxon>
        <taxon>Trichosporonales</taxon>
        <taxon>Trichosporonaceae</taxon>
        <taxon>Vanrija</taxon>
    </lineage>
</organism>
<dbReference type="GeneID" id="87806704"/>
<gene>
    <name evidence="1" type="ORF">LOC62_02G003461</name>
</gene>
<keyword evidence="2" id="KW-1185">Reference proteome</keyword>
<accession>A0AAF1BHA6</accession>
<dbReference type="AlphaFoldDB" id="A0AAF1BHA6"/>
<dbReference type="InterPro" id="IPR036047">
    <property type="entry name" value="F-box-like_dom_sf"/>
</dbReference>